<evidence type="ECO:0000313" key="3">
    <source>
        <dbReference type="Proteomes" id="UP001596283"/>
    </source>
</evidence>
<keyword evidence="1" id="KW-0812">Transmembrane</keyword>
<evidence type="ECO:0000313" key="2">
    <source>
        <dbReference type="EMBL" id="MFC6260676.1"/>
    </source>
</evidence>
<reference evidence="3" key="1">
    <citation type="journal article" date="2019" name="Int. J. Syst. Evol. Microbiol.">
        <title>The Global Catalogue of Microorganisms (GCM) 10K type strain sequencing project: providing services to taxonomists for standard genome sequencing and annotation.</title>
        <authorList>
            <consortium name="The Broad Institute Genomics Platform"/>
            <consortium name="The Broad Institute Genome Sequencing Center for Infectious Disease"/>
            <person name="Wu L."/>
            <person name="Ma J."/>
        </authorList>
    </citation>
    <scope>NUCLEOTIDE SEQUENCE [LARGE SCALE GENOMIC DNA]</scope>
    <source>
        <strain evidence="3">CCM 8908</strain>
    </source>
</reference>
<proteinExistence type="predicted"/>
<accession>A0ABW1TFC3</accession>
<comment type="caution">
    <text evidence="2">The sequence shown here is derived from an EMBL/GenBank/DDBJ whole genome shotgun (WGS) entry which is preliminary data.</text>
</comment>
<gene>
    <name evidence="2" type="ORF">ACFP1C_06890</name>
</gene>
<keyword evidence="1" id="KW-0472">Membrane</keyword>
<protein>
    <submittedName>
        <fullName evidence="2">SemiSWEET family transporter</fullName>
    </submittedName>
</protein>
<dbReference type="RefSeq" id="WP_125686819.1">
    <property type="nucleotide sequence ID" value="NZ_JBHSSI010000036.1"/>
</dbReference>
<dbReference type="Pfam" id="PF03083">
    <property type="entry name" value="MtN3_slv"/>
    <property type="match status" value="1"/>
</dbReference>
<keyword evidence="1" id="KW-1133">Transmembrane helix</keyword>
<name>A0ABW1TFC3_9LACO</name>
<keyword evidence="3" id="KW-1185">Reference proteome</keyword>
<dbReference type="Gene3D" id="1.20.1280.290">
    <property type="match status" value="1"/>
</dbReference>
<feature type="transmembrane region" description="Helical" evidence="1">
    <location>
        <begin position="70"/>
        <end position="89"/>
    </location>
</feature>
<dbReference type="InterPro" id="IPR004316">
    <property type="entry name" value="SWEET_rpt"/>
</dbReference>
<dbReference type="Proteomes" id="UP001596283">
    <property type="component" value="Unassembled WGS sequence"/>
</dbReference>
<feature type="transmembrane region" description="Helical" evidence="1">
    <location>
        <begin position="46"/>
        <end position="63"/>
    </location>
</feature>
<organism evidence="2 3">
    <name type="scientific">Levilactobacillus fujinensis</name>
    <dbReference type="NCBI Taxonomy" id="2486024"/>
    <lineage>
        <taxon>Bacteria</taxon>
        <taxon>Bacillati</taxon>
        <taxon>Bacillota</taxon>
        <taxon>Bacilli</taxon>
        <taxon>Lactobacillales</taxon>
        <taxon>Lactobacillaceae</taxon>
        <taxon>Levilactobacillus</taxon>
    </lineage>
</organism>
<sequence>MNRTLSQAGLVTFLGRAASVLSICMYVAYVPQIIDNLNGQQGNPLQPLVTGVNCILWVSYSFLKKDRDWPIIIANTPGIFLGIATFLTAL</sequence>
<dbReference type="EMBL" id="JBHSSI010000036">
    <property type="protein sequence ID" value="MFC6260676.1"/>
    <property type="molecule type" value="Genomic_DNA"/>
</dbReference>
<evidence type="ECO:0000256" key="1">
    <source>
        <dbReference type="SAM" id="Phobius"/>
    </source>
</evidence>